<dbReference type="NCBIfam" id="TIGR01549">
    <property type="entry name" value="HAD-SF-IA-v1"/>
    <property type="match status" value="1"/>
</dbReference>
<dbReference type="GO" id="GO:0043716">
    <property type="term" value="F:2-hydroxy-3-keto-5-methylthiopentenyl-1-phosphate phosphatase activity"/>
    <property type="evidence" value="ECO:0007669"/>
    <property type="project" value="UniProtKB-UniRule"/>
</dbReference>
<dbReference type="SFLD" id="SFLDF00044">
    <property type="entry name" value="enolase-phosphatase"/>
    <property type="match status" value="1"/>
</dbReference>
<dbReference type="PANTHER" id="PTHR20371">
    <property type="entry name" value="ENOLASE-PHOSPHATASE E1"/>
    <property type="match status" value="1"/>
</dbReference>
<dbReference type="AlphaFoldDB" id="A0A2P1PTL1"/>
<comment type="pathway">
    <text evidence="4">Amino-acid biosynthesis; L-methionine biosynthesis via salvage pathway; L-methionine from S-methyl-5-thio-alpha-D-ribose 1-phosphate: step 3/6.</text>
</comment>
<dbReference type="InterPro" id="IPR023943">
    <property type="entry name" value="Enolase-ppase_E1"/>
</dbReference>
<name>A0A2P1PTL1_9GAMM</name>
<reference evidence="5 6" key="1">
    <citation type="submission" date="2018-03" db="EMBL/GenBank/DDBJ databases">
        <title>Ahniella affigens gen. nov., sp. nov., a gammaproteobacterium isolated from sandy soil near a stream.</title>
        <authorList>
            <person name="Ko Y."/>
            <person name="Kim J.-H."/>
        </authorList>
    </citation>
    <scope>NUCLEOTIDE SEQUENCE [LARGE SCALE GENOMIC DNA]</scope>
    <source>
        <strain evidence="5 6">D13</strain>
    </source>
</reference>
<comment type="pathway">
    <text evidence="4">Amino-acid biosynthesis; L-methionine biosynthesis via salvage pathway; L-methionine from S-methyl-5-thio-alpha-D-ribose 1-phosphate: step 4/6.</text>
</comment>
<dbReference type="NCBIfam" id="TIGR01691">
    <property type="entry name" value="enolase-ppase"/>
    <property type="match status" value="1"/>
</dbReference>
<reference evidence="5 6" key="2">
    <citation type="submission" date="2018-03" db="EMBL/GenBank/DDBJ databases">
        <authorList>
            <person name="Keele B.F."/>
        </authorList>
    </citation>
    <scope>NUCLEOTIDE SEQUENCE [LARGE SCALE GENOMIC DNA]</scope>
    <source>
        <strain evidence="5 6">D13</strain>
    </source>
</reference>
<dbReference type="Pfam" id="PF00702">
    <property type="entry name" value="Hydrolase"/>
    <property type="match status" value="1"/>
</dbReference>
<keyword evidence="4" id="KW-0460">Magnesium</keyword>
<dbReference type="SFLD" id="SFLDG01133">
    <property type="entry name" value="C1.5.4:_Enolase-phosphatase_Li"/>
    <property type="match status" value="1"/>
</dbReference>
<dbReference type="RefSeq" id="WP_106892093.1">
    <property type="nucleotide sequence ID" value="NZ_CP027860.1"/>
</dbReference>
<dbReference type="InterPro" id="IPR036412">
    <property type="entry name" value="HAD-like_sf"/>
</dbReference>
<dbReference type="EC" id="3.1.3.77" evidence="4"/>
<gene>
    <name evidence="4 5" type="primary">mtnC</name>
    <name evidence="5" type="ORF">C7S18_13650</name>
</gene>
<keyword evidence="6" id="KW-1185">Reference proteome</keyword>
<dbReference type="SFLD" id="SFLDG01129">
    <property type="entry name" value="C1.5:_HAD__Beta-PGM__Phosphata"/>
    <property type="match status" value="1"/>
</dbReference>
<dbReference type="UniPathway" id="UPA00904">
    <property type="reaction ID" value="UER00876"/>
</dbReference>
<comment type="subunit">
    <text evidence="4">Monomer.</text>
</comment>
<keyword evidence="1 4" id="KW-0028">Amino-acid biosynthesis</keyword>
<dbReference type="PANTHER" id="PTHR20371:SF1">
    <property type="entry name" value="ENOLASE-PHOSPHATASE E1"/>
    <property type="match status" value="1"/>
</dbReference>
<proteinExistence type="inferred from homology"/>
<dbReference type="Gene3D" id="3.40.50.1000">
    <property type="entry name" value="HAD superfamily/HAD-like"/>
    <property type="match status" value="1"/>
</dbReference>
<dbReference type="SUPFAM" id="SSF56784">
    <property type="entry name" value="HAD-like"/>
    <property type="match status" value="1"/>
</dbReference>
<organism evidence="5 6">
    <name type="scientific">Ahniella affigens</name>
    <dbReference type="NCBI Taxonomy" id="2021234"/>
    <lineage>
        <taxon>Bacteria</taxon>
        <taxon>Pseudomonadati</taxon>
        <taxon>Pseudomonadota</taxon>
        <taxon>Gammaproteobacteria</taxon>
        <taxon>Lysobacterales</taxon>
        <taxon>Rhodanobacteraceae</taxon>
        <taxon>Ahniella</taxon>
    </lineage>
</organism>
<keyword evidence="3 4" id="KW-0486">Methionine biosynthesis</keyword>
<dbReference type="OrthoDB" id="9797416at2"/>
<dbReference type="InterPro" id="IPR006439">
    <property type="entry name" value="HAD-SF_hydro_IA"/>
</dbReference>
<keyword evidence="2 4" id="KW-0378">Hydrolase</keyword>
<dbReference type="CDD" id="cd01629">
    <property type="entry name" value="HAD_EP"/>
    <property type="match status" value="1"/>
</dbReference>
<comment type="cofactor">
    <cofactor evidence="4">
        <name>Mg(2+)</name>
        <dbReference type="ChEBI" id="CHEBI:18420"/>
    </cofactor>
    <text evidence="4">Binds 1 Mg(2+) ion per subunit.</text>
</comment>
<dbReference type="GO" id="GO:0000287">
    <property type="term" value="F:magnesium ion binding"/>
    <property type="evidence" value="ECO:0007669"/>
    <property type="project" value="UniProtKB-UniRule"/>
</dbReference>
<dbReference type="SFLD" id="SFLDS00003">
    <property type="entry name" value="Haloacid_Dehalogenase"/>
    <property type="match status" value="1"/>
</dbReference>
<evidence type="ECO:0000256" key="1">
    <source>
        <dbReference type="ARBA" id="ARBA00022605"/>
    </source>
</evidence>
<evidence type="ECO:0000256" key="4">
    <source>
        <dbReference type="HAMAP-Rule" id="MF_01681"/>
    </source>
</evidence>
<evidence type="ECO:0000256" key="2">
    <source>
        <dbReference type="ARBA" id="ARBA00022801"/>
    </source>
</evidence>
<keyword evidence="4" id="KW-0479">Metal-binding</keyword>
<dbReference type="KEGG" id="xba:C7S18_13650"/>
<accession>A0A2P1PTL1</accession>
<evidence type="ECO:0000313" key="6">
    <source>
        <dbReference type="Proteomes" id="UP000241074"/>
    </source>
</evidence>
<dbReference type="Proteomes" id="UP000241074">
    <property type="component" value="Chromosome"/>
</dbReference>
<evidence type="ECO:0000256" key="3">
    <source>
        <dbReference type="ARBA" id="ARBA00023167"/>
    </source>
</evidence>
<comment type="function">
    <text evidence="4">Bifunctional enzyme that catalyzes the enolization of 2,3-diketo-5-methylthiopentyl-1-phosphate (DK-MTP-1-P) into the intermediate 2-hydroxy-3-keto-5-methylthiopentenyl-1-phosphate (HK-MTPenyl-1-P), which is then dephosphorylated to form the acireductone 1,2-dihydroxy-3-keto-5-methylthiopentene (DHK-MTPene).</text>
</comment>
<dbReference type="GO" id="GO:0043874">
    <property type="term" value="F:acireductone synthase activity"/>
    <property type="evidence" value="ECO:0007669"/>
    <property type="project" value="UniProtKB-EC"/>
</dbReference>
<dbReference type="EMBL" id="CP027860">
    <property type="protein sequence ID" value="AVP98173.1"/>
    <property type="molecule type" value="Genomic_DNA"/>
</dbReference>
<dbReference type="GO" id="GO:0043715">
    <property type="term" value="F:2,3-diketo-5-methylthiopentyl-1-phosphate enolase activity"/>
    <property type="evidence" value="ECO:0007669"/>
    <property type="project" value="UniProtKB-UniRule"/>
</dbReference>
<dbReference type="InterPro" id="IPR023214">
    <property type="entry name" value="HAD_sf"/>
</dbReference>
<sequence>MSRIILTDIEGTTSAIDFVHRVLFPYSRAALPDFVRTHANNPAVQSEIAAVRAELGGNANLEQVIATLLEWIDADRKATPLKALQGLIWDVGYQTGAFTAHVYIDAYDQLRSWHQAGMPLYVYSSGSIAAQKLFFRYSVFGNLLPWFSGHFDTTSGGKREAESYRRIAAALQQPAEAILFLSDVEAELDAARGAGMKTAQICRADAPPISTGGHPVHATFRTILPG</sequence>
<dbReference type="GO" id="GO:0019509">
    <property type="term" value="P:L-methionine salvage from methylthioadenosine"/>
    <property type="evidence" value="ECO:0007669"/>
    <property type="project" value="UniProtKB-UniRule"/>
</dbReference>
<comment type="catalytic activity">
    <reaction evidence="4">
        <text>5-methylsulfanyl-2,3-dioxopentyl phosphate + H2O = 1,2-dihydroxy-5-(methylsulfanyl)pent-1-en-3-one + phosphate</text>
        <dbReference type="Rhea" id="RHEA:21700"/>
        <dbReference type="ChEBI" id="CHEBI:15377"/>
        <dbReference type="ChEBI" id="CHEBI:43474"/>
        <dbReference type="ChEBI" id="CHEBI:49252"/>
        <dbReference type="ChEBI" id="CHEBI:58828"/>
        <dbReference type="EC" id="3.1.3.77"/>
    </reaction>
</comment>
<protein>
    <recommendedName>
        <fullName evidence="4">Enolase-phosphatase E1</fullName>
        <ecNumber evidence="4">3.1.3.77</ecNumber>
    </recommendedName>
    <alternativeName>
        <fullName evidence="4">2,3-diketo-5-methylthio-1-phosphopentane phosphatase</fullName>
    </alternativeName>
</protein>
<evidence type="ECO:0000313" key="5">
    <source>
        <dbReference type="EMBL" id="AVP98173.1"/>
    </source>
</evidence>
<comment type="similarity">
    <text evidence="4">Belongs to the HAD-like hydrolase superfamily. MasA/MtnC family.</text>
</comment>
<dbReference type="Gene3D" id="1.10.720.60">
    <property type="match status" value="1"/>
</dbReference>
<dbReference type="HAMAP" id="MF_01681">
    <property type="entry name" value="Salvage_MtnC"/>
    <property type="match status" value="1"/>
</dbReference>